<dbReference type="AlphaFoldDB" id="A0A5D4T0L4"/>
<dbReference type="Proteomes" id="UP000322524">
    <property type="component" value="Unassembled WGS sequence"/>
</dbReference>
<dbReference type="RefSeq" id="WP_148988903.1">
    <property type="nucleotide sequence ID" value="NZ_VTEV01000005.1"/>
</dbReference>
<organism evidence="1 2">
    <name type="scientific">Sutcliffiella horikoshii</name>
    <dbReference type="NCBI Taxonomy" id="79883"/>
    <lineage>
        <taxon>Bacteria</taxon>
        <taxon>Bacillati</taxon>
        <taxon>Bacillota</taxon>
        <taxon>Bacilli</taxon>
        <taxon>Bacillales</taxon>
        <taxon>Bacillaceae</taxon>
        <taxon>Sutcliffiella</taxon>
    </lineage>
</organism>
<dbReference type="OrthoDB" id="6194834at2"/>
<sequence>MIKRLAIISLIASILGIYAYSSKFYLPTLPIESVSKKEVVQSIHEASDPIVKIANEDGYDWFITRADQGEYRETLKEMIGDHGWEFITQDGSGYFFEKGEEKLIVTTKMWTGNYVMVKVPQDWEE</sequence>
<protein>
    <submittedName>
        <fullName evidence="1">Uncharacterized protein</fullName>
    </submittedName>
</protein>
<dbReference type="EMBL" id="VTEV01000005">
    <property type="protein sequence ID" value="TYS67794.1"/>
    <property type="molecule type" value="Genomic_DNA"/>
</dbReference>
<comment type="caution">
    <text evidence="1">The sequence shown here is derived from an EMBL/GenBank/DDBJ whole genome shotgun (WGS) entry which is preliminary data.</text>
</comment>
<accession>A0A5D4T0L4</accession>
<name>A0A5D4T0L4_9BACI</name>
<gene>
    <name evidence="1" type="ORF">FZC76_14635</name>
</gene>
<proteinExistence type="predicted"/>
<evidence type="ECO:0000313" key="1">
    <source>
        <dbReference type="EMBL" id="TYS67794.1"/>
    </source>
</evidence>
<reference evidence="1 2" key="1">
    <citation type="submission" date="2019-08" db="EMBL/GenBank/DDBJ databases">
        <title>Bacillus genomes from the desert of Cuatro Cienegas, Coahuila.</title>
        <authorList>
            <person name="Olmedo-Alvarez G."/>
        </authorList>
    </citation>
    <scope>NUCLEOTIDE SEQUENCE [LARGE SCALE GENOMIC DNA]</scope>
    <source>
        <strain evidence="1 2">CH28_1T</strain>
    </source>
</reference>
<evidence type="ECO:0000313" key="2">
    <source>
        <dbReference type="Proteomes" id="UP000322524"/>
    </source>
</evidence>